<evidence type="ECO:0000259" key="1">
    <source>
        <dbReference type="Pfam" id="PF13280"/>
    </source>
</evidence>
<dbReference type="PANTHER" id="PTHR34580:SF1">
    <property type="entry name" value="PROTEIN PAFC"/>
    <property type="match status" value="1"/>
</dbReference>
<proteinExistence type="predicted"/>
<dbReference type="InterPro" id="IPR026881">
    <property type="entry name" value="WYL_dom"/>
</dbReference>
<dbReference type="PANTHER" id="PTHR34580">
    <property type="match status" value="1"/>
</dbReference>
<dbReference type="RefSeq" id="WP_169300099.1">
    <property type="nucleotide sequence ID" value="NZ_JABBNI010000065.1"/>
</dbReference>
<sequence length="321" mass="37582">MDKITRLLLLYSKLIQGEKVNKLSFCMETDSLPRTFDRDIEDVRLYLSELFCNEELIYDRQENLYYFAGPQRKALETMEYMFIERVLLDTGALRADEMDGLLTHLAGNAENVGKMVLHEKECIKKYDEPLHKKAILKMHGDLVTIISNKSVIKINYIKMGGEVVEREVIPCAIKYDLGYLYLIAFLQTSNKQYPAYFRLDRIYSFSVVRSQRMDERQRAAEYMETYSKGITQMYGGEFIEVLISCKKEFYSYIHDKFRNANIVEIKADTVSVTLNVFEDGFIKWIMSQPIELVQIIKPQEVKKKIINEAKKIVTIYAEVHE</sequence>
<dbReference type="Pfam" id="PF13280">
    <property type="entry name" value="WYL"/>
    <property type="match status" value="1"/>
</dbReference>
<dbReference type="EMBL" id="JABBNI010000065">
    <property type="protein sequence ID" value="NMM65521.1"/>
    <property type="molecule type" value="Genomic_DNA"/>
</dbReference>
<dbReference type="PROSITE" id="PS52050">
    <property type="entry name" value="WYL"/>
    <property type="match status" value="1"/>
</dbReference>
<evidence type="ECO:0000313" key="3">
    <source>
        <dbReference type="Proteomes" id="UP000537131"/>
    </source>
</evidence>
<reference evidence="2 3" key="1">
    <citation type="submission" date="2020-06" db="EMBL/GenBank/DDBJ databases">
        <title>Complete Genome Sequence of Clostridium muelleri sp. nov. P21T, an Acid-Alcohol Producing Acetogen Isolated from Old Hay.</title>
        <authorList>
            <person name="Duncan K.E."/>
            <person name="Tanner R.S."/>
        </authorList>
    </citation>
    <scope>NUCLEOTIDE SEQUENCE [LARGE SCALE GENOMIC DNA]</scope>
    <source>
        <strain evidence="2 3">P21</strain>
    </source>
</reference>
<gene>
    <name evidence="2" type="ORF">HBE96_23370</name>
</gene>
<name>A0A7Y0HRS5_9CLOT</name>
<feature type="domain" description="WYL" evidence="1">
    <location>
        <begin position="142"/>
        <end position="204"/>
    </location>
</feature>
<dbReference type="InterPro" id="IPR051534">
    <property type="entry name" value="CBASS_pafABC_assoc_protein"/>
</dbReference>
<evidence type="ECO:0000313" key="2">
    <source>
        <dbReference type="EMBL" id="NMM65521.1"/>
    </source>
</evidence>
<dbReference type="Proteomes" id="UP000537131">
    <property type="component" value="Unassembled WGS sequence"/>
</dbReference>
<accession>A0A7Y0HRS5</accession>
<keyword evidence="3" id="KW-1185">Reference proteome</keyword>
<comment type="caution">
    <text evidence="2">The sequence shown here is derived from an EMBL/GenBank/DDBJ whole genome shotgun (WGS) entry which is preliminary data.</text>
</comment>
<organism evidence="2 3">
    <name type="scientific">Clostridium muellerianum</name>
    <dbReference type="NCBI Taxonomy" id="2716538"/>
    <lineage>
        <taxon>Bacteria</taxon>
        <taxon>Bacillati</taxon>
        <taxon>Bacillota</taxon>
        <taxon>Clostridia</taxon>
        <taxon>Eubacteriales</taxon>
        <taxon>Clostridiaceae</taxon>
        <taxon>Clostridium</taxon>
    </lineage>
</organism>
<dbReference type="AlphaFoldDB" id="A0A7Y0HRS5"/>
<protein>
    <submittedName>
        <fullName evidence="2">WYL domain-containing protein</fullName>
    </submittedName>
</protein>